<reference evidence="2 3" key="2">
    <citation type="journal article" date="2017" name="Front. Plant Sci.">
        <title>Gene Classification and Mining of Molecular Markers Useful in Red Clover (Trifolium pratense) Breeding.</title>
        <authorList>
            <person name="Istvanek J."/>
            <person name="Dluhosova J."/>
            <person name="Dluhos P."/>
            <person name="Patkova L."/>
            <person name="Nedelnik J."/>
            <person name="Repkova J."/>
        </authorList>
    </citation>
    <scope>NUCLEOTIDE SEQUENCE [LARGE SCALE GENOMIC DNA]</scope>
    <source>
        <strain evidence="3">cv. Tatra</strain>
        <tissue evidence="2">Young leaves</tissue>
    </source>
</reference>
<dbReference type="Proteomes" id="UP000236291">
    <property type="component" value="Unassembled WGS sequence"/>
</dbReference>
<dbReference type="InterPro" id="IPR036397">
    <property type="entry name" value="RNaseH_sf"/>
</dbReference>
<organism evidence="2 3">
    <name type="scientific">Trifolium pratense</name>
    <name type="common">Red clover</name>
    <dbReference type="NCBI Taxonomy" id="57577"/>
    <lineage>
        <taxon>Eukaryota</taxon>
        <taxon>Viridiplantae</taxon>
        <taxon>Streptophyta</taxon>
        <taxon>Embryophyta</taxon>
        <taxon>Tracheophyta</taxon>
        <taxon>Spermatophyta</taxon>
        <taxon>Magnoliopsida</taxon>
        <taxon>eudicotyledons</taxon>
        <taxon>Gunneridae</taxon>
        <taxon>Pentapetalae</taxon>
        <taxon>rosids</taxon>
        <taxon>fabids</taxon>
        <taxon>Fabales</taxon>
        <taxon>Fabaceae</taxon>
        <taxon>Papilionoideae</taxon>
        <taxon>50 kb inversion clade</taxon>
        <taxon>NPAAA clade</taxon>
        <taxon>Hologalegina</taxon>
        <taxon>IRL clade</taxon>
        <taxon>Trifolieae</taxon>
        <taxon>Trifolium</taxon>
    </lineage>
</organism>
<comment type="caution">
    <text evidence="2">The sequence shown here is derived from an EMBL/GenBank/DDBJ whole genome shotgun (WGS) entry which is preliminary data.</text>
</comment>
<evidence type="ECO:0000256" key="1">
    <source>
        <dbReference type="SAM" id="MobiDB-lite"/>
    </source>
</evidence>
<name>A0A2K3KSS7_TRIPR</name>
<dbReference type="EMBL" id="ASHM01108402">
    <property type="protein sequence ID" value="PNX69331.1"/>
    <property type="molecule type" value="Genomic_DNA"/>
</dbReference>
<feature type="region of interest" description="Disordered" evidence="1">
    <location>
        <begin position="28"/>
        <end position="49"/>
    </location>
</feature>
<accession>A0A2K3KSS7</accession>
<dbReference type="GO" id="GO:0003676">
    <property type="term" value="F:nucleic acid binding"/>
    <property type="evidence" value="ECO:0007669"/>
    <property type="project" value="InterPro"/>
</dbReference>
<dbReference type="STRING" id="57577.A0A2K3KSS7"/>
<dbReference type="AlphaFoldDB" id="A0A2K3KSS7"/>
<protein>
    <submittedName>
        <fullName evidence="2">Protein argonaute 4-like</fullName>
    </submittedName>
</protein>
<evidence type="ECO:0000313" key="3">
    <source>
        <dbReference type="Proteomes" id="UP000236291"/>
    </source>
</evidence>
<dbReference type="Gene3D" id="3.30.420.10">
    <property type="entry name" value="Ribonuclease H-like superfamily/Ribonuclease H"/>
    <property type="match status" value="1"/>
</dbReference>
<proteinExistence type="predicted"/>
<sequence length="49" mass="4987">MNSPSAKELSKCIPIVSQASALILGMDVSDGSPGQTDNPSIVAVVSSRQ</sequence>
<reference evidence="2 3" key="1">
    <citation type="journal article" date="2014" name="Am. J. Bot.">
        <title>Genome assembly and annotation for red clover (Trifolium pratense; Fabaceae).</title>
        <authorList>
            <person name="Istvanek J."/>
            <person name="Jaros M."/>
            <person name="Krenek A."/>
            <person name="Repkova J."/>
        </authorList>
    </citation>
    <scope>NUCLEOTIDE SEQUENCE [LARGE SCALE GENOMIC DNA]</scope>
    <source>
        <strain evidence="3">cv. Tatra</strain>
        <tissue evidence="2">Young leaves</tissue>
    </source>
</reference>
<gene>
    <name evidence="2" type="ORF">L195_g056662</name>
</gene>
<evidence type="ECO:0000313" key="2">
    <source>
        <dbReference type="EMBL" id="PNX69331.1"/>
    </source>
</evidence>